<organism evidence="1 2">
    <name type="scientific">Vanrija albida</name>
    <dbReference type="NCBI Taxonomy" id="181172"/>
    <lineage>
        <taxon>Eukaryota</taxon>
        <taxon>Fungi</taxon>
        <taxon>Dikarya</taxon>
        <taxon>Basidiomycota</taxon>
        <taxon>Agaricomycotina</taxon>
        <taxon>Tremellomycetes</taxon>
        <taxon>Trichosporonales</taxon>
        <taxon>Trichosporonaceae</taxon>
        <taxon>Vanrija</taxon>
    </lineage>
</organism>
<gene>
    <name evidence="1" type="ORF">Q8F55_002773</name>
</gene>
<dbReference type="EMBL" id="JBBXJM010000002">
    <property type="protein sequence ID" value="KAL1411806.1"/>
    <property type="molecule type" value="Genomic_DNA"/>
</dbReference>
<comment type="caution">
    <text evidence="1">The sequence shown here is derived from an EMBL/GenBank/DDBJ whole genome shotgun (WGS) entry which is preliminary data.</text>
</comment>
<keyword evidence="2" id="KW-1185">Reference proteome</keyword>
<dbReference type="RefSeq" id="XP_069211750.1">
    <property type="nucleotide sequence ID" value="XM_069351364.1"/>
</dbReference>
<sequence length="78" mass="8248">MGESAIRIEHTLNELAPHLRSLAAQPVDAPAPALAELAAHQASGTLSDAISNLSSTLEHLQIASQRSSSNHDNRTLQD</sequence>
<protein>
    <submittedName>
        <fullName evidence="1">Uncharacterized protein</fullName>
    </submittedName>
</protein>
<dbReference type="GeneID" id="95983816"/>
<dbReference type="Proteomes" id="UP001565368">
    <property type="component" value="Unassembled WGS sequence"/>
</dbReference>
<reference evidence="1 2" key="1">
    <citation type="submission" date="2023-08" db="EMBL/GenBank/DDBJ databases">
        <title>Annotated Genome Sequence of Vanrija albida AlHP1.</title>
        <authorList>
            <person name="Herzog R."/>
        </authorList>
    </citation>
    <scope>NUCLEOTIDE SEQUENCE [LARGE SCALE GENOMIC DNA]</scope>
    <source>
        <strain evidence="1 2">AlHP1</strain>
    </source>
</reference>
<evidence type="ECO:0000313" key="1">
    <source>
        <dbReference type="EMBL" id="KAL1411806.1"/>
    </source>
</evidence>
<name>A0ABR3QAQ5_9TREE</name>
<proteinExistence type="predicted"/>
<accession>A0ABR3QAQ5</accession>
<evidence type="ECO:0000313" key="2">
    <source>
        <dbReference type="Proteomes" id="UP001565368"/>
    </source>
</evidence>